<name>A0A7S2RA94_9STRA</name>
<proteinExistence type="predicted"/>
<keyword evidence="1" id="KW-1133">Transmembrane helix</keyword>
<accession>A0A7S2RA94</accession>
<evidence type="ECO:0000313" key="3">
    <source>
        <dbReference type="EMBL" id="CAD9665184.1"/>
    </source>
</evidence>
<reference evidence="3" key="1">
    <citation type="submission" date="2021-01" db="EMBL/GenBank/DDBJ databases">
        <authorList>
            <person name="Corre E."/>
            <person name="Pelletier E."/>
            <person name="Niang G."/>
            <person name="Scheremetjew M."/>
            <person name="Finn R."/>
            <person name="Kale V."/>
            <person name="Holt S."/>
            <person name="Cochrane G."/>
            <person name="Meng A."/>
            <person name="Brown T."/>
            <person name="Cohen L."/>
        </authorList>
    </citation>
    <scope>NUCLEOTIDE SEQUENCE</scope>
    <source>
        <strain evidence="3">NY070348D</strain>
    </source>
</reference>
<evidence type="ECO:0000259" key="2">
    <source>
        <dbReference type="Pfam" id="PF06742"/>
    </source>
</evidence>
<protein>
    <recommendedName>
        <fullName evidence="2">DUF1214 domain-containing protein</fullName>
    </recommendedName>
</protein>
<dbReference type="Pfam" id="PF06742">
    <property type="entry name" value="DUF1214"/>
    <property type="match status" value="1"/>
</dbReference>
<evidence type="ECO:0000256" key="1">
    <source>
        <dbReference type="SAM" id="Phobius"/>
    </source>
</evidence>
<keyword evidence="1" id="KW-0812">Transmembrane</keyword>
<dbReference type="EMBL" id="HBHK01002147">
    <property type="protein sequence ID" value="CAD9665184.1"/>
    <property type="molecule type" value="Transcribed_RNA"/>
</dbReference>
<organism evidence="3">
    <name type="scientific">Mucochytrium quahogii</name>
    <dbReference type="NCBI Taxonomy" id="96639"/>
    <lineage>
        <taxon>Eukaryota</taxon>
        <taxon>Sar</taxon>
        <taxon>Stramenopiles</taxon>
        <taxon>Bigyra</taxon>
        <taxon>Labyrinthulomycetes</taxon>
        <taxon>Thraustochytrida</taxon>
        <taxon>Thraustochytriidae</taxon>
        <taxon>Mucochytrium</taxon>
    </lineage>
</organism>
<gene>
    <name evidence="3" type="ORF">QSP1433_LOCUS1273</name>
</gene>
<dbReference type="InterPro" id="IPR010621">
    <property type="entry name" value="DUF1214"/>
</dbReference>
<feature type="domain" description="DUF1214" evidence="2">
    <location>
        <begin position="200"/>
        <end position="231"/>
    </location>
</feature>
<dbReference type="AlphaFoldDB" id="A0A7S2RA94"/>
<keyword evidence="1" id="KW-0472">Membrane</keyword>
<feature type="transmembrane region" description="Helical" evidence="1">
    <location>
        <begin position="12"/>
        <end position="45"/>
    </location>
</feature>
<sequence length="449" mass="50072">MRDMLALLGVNVSFSMLVLALASGIFGAIAIVGIKGFIVGLLNVYRKFNILRLKMAGLTVETEAERRIVTGQAWEEWCDTIKAAGAVLLSPGCPQDPFTQAEGYRYLSRLVRASLEAFLESSDTNAPRLVSLVNGSRIAPCKLGSDNPDNHYQSASISGLKEYRVKVVKRGTVKYLGFGTQAGSLGGPGGLKTVDYKQASEFETNPDGSFEIYVSNERPKGCQNWLKTLSDPETGLLLVRQTREDHENEILAEVTVECTSGNNQPSPCTAYSVDQALNTSAMFVAGAPIMFARWANNFQKHCNQLPLFDQETSNNVGGDPNIRYYHSYWRLAEDEALVIEVTPPKVETWNFQLDNHWMESLDYRYNTIHVNRHTAKYSKQDGKSVKIVVSTRDPAGAKFSDRDAYNWINTTGHTQGAMTFRWIRPETDVGLPQPRTRVVKFDEVFMDNI</sequence>